<keyword evidence="2" id="KW-1133">Transmembrane helix</keyword>
<sequence>MTIDPAETDTLIGSPCSTDKSCASPEVDNVRVDDDAPGVRNHPAPPYSPSASSWASRRRNIVWAGRLGLLCFAAAVYFMVTLDTSRPYTCPDPFAPRSATSSLERRSSTFVVPTLSPSFTLALIHDLSTCNSFEVVISRTDVERCRRAEYEIEPSLDEDLNQWIKSRLGSDTFAVSVEGAERQLLDVPSEYLGNCSYAYRFNLVNAGPVWITVELLHEDYEGFKEPREVVTTRPAPVLARLPLLEGPLKVDLCPSSCAPYMPPRLVPDELVVSLSSFDAPSSLGNAVERARPTPLPPCNSTSSFAGAYLPLPHYALAHPQARLPESTRATAERRASAGLYTYHRPSCSMDHAGVRFVDHSPCLASRHKALFLGDSHARVAYDVIKWRLEGHDDFALESPKDLLKNSTFENLGLYFKWDSYFDQKLSCDYLDQFDSITLSTGSHPACFKCAPTSQWVKHVETRLHDLADLLRTCPTRKSRSLLLFTLPSFPPEIGRNDCRTGPRMHRWSEELRRIAHEQGEWEIVDVEQYSRPMQDDIRLFDGTHFLRTEAIDPVVDEIIARLGFCSERAVGEQLA</sequence>
<dbReference type="GeneID" id="28975139"/>
<evidence type="ECO:0000313" key="3">
    <source>
        <dbReference type="EMBL" id="KPV73369.1"/>
    </source>
</evidence>
<feature type="transmembrane region" description="Helical" evidence="2">
    <location>
        <begin position="61"/>
        <end position="80"/>
    </location>
</feature>
<dbReference type="STRING" id="578459.A0A0P9EN48"/>
<dbReference type="Proteomes" id="UP000053890">
    <property type="component" value="Unassembled WGS sequence"/>
</dbReference>
<evidence type="ECO:0000256" key="2">
    <source>
        <dbReference type="SAM" id="Phobius"/>
    </source>
</evidence>
<dbReference type="EMBL" id="KQ474083">
    <property type="protein sequence ID" value="KPV73369.1"/>
    <property type="molecule type" value="Genomic_DNA"/>
</dbReference>
<name>A0A0P9EN48_RHOGW</name>
<reference evidence="3 4" key="1">
    <citation type="journal article" date="2015" name="Front. Microbiol.">
        <title>Genome sequence of the plant growth promoting endophytic yeast Rhodotorula graminis WP1.</title>
        <authorList>
            <person name="Firrincieli A."/>
            <person name="Otillar R."/>
            <person name="Salamov A."/>
            <person name="Schmutz J."/>
            <person name="Khan Z."/>
            <person name="Redman R.S."/>
            <person name="Fleck N.D."/>
            <person name="Lindquist E."/>
            <person name="Grigoriev I.V."/>
            <person name="Doty S.L."/>
        </authorList>
    </citation>
    <scope>NUCLEOTIDE SEQUENCE [LARGE SCALE GENOMIC DNA]</scope>
    <source>
        <strain evidence="3 4">WP1</strain>
    </source>
</reference>
<feature type="region of interest" description="Disordered" evidence="1">
    <location>
        <begin position="1"/>
        <end position="51"/>
    </location>
</feature>
<organism evidence="3 4">
    <name type="scientific">Rhodotorula graminis (strain WP1)</name>
    <dbReference type="NCBI Taxonomy" id="578459"/>
    <lineage>
        <taxon>Eukaryota</taxon>
        <taxon>Fungi</taxon>
        <taxon>Dikarya</taxon>
        <taxon>Basidiomycota</taxon>
        <taxon>Pucciniomycotina</taxon>
        <taxon>Microbotryomycetes</taxon>
        <taxon>Sporidiobolales</taxon>
        <taxon>Sporidiobolaceae</taxon>
        <taxon>Rhodotorula</taxon>
    </lineage>
</organism>
<keyword evidence="2" id="KW-0812">Transmembrane</keyword>
<evidence type="ECO:0000313" key="4">
    <source>
        <dbReference type="Proteomes" id="UP000053890"/>
    </source>
</evidence>
<keyword evidence="2" id="KW-0472">Membrane</keyword>
<proteinExistence type="predicted"/>
<keyword evidence="4" id="KW-1185">Reference proteome</keyword>
<dbReference type="RefSeq" id="XP_018269418.1">
    <property type="nucleotide sequence ID" value="XM_018414691.1"/>
</dbReference>
<gene>
    <name evidence="3" type="ORF">RHOBADRAFT_45944</name>
</gene>
<dbReference type="OrthoDB" id="3176531at2759"/>
<accession>A0A0P9EN48</accession>
<dbReference type="AlphaFoldDB" id="A0A0P9EN48"/>
<evidence type="ECO:0000256" key="1">
    <source>
        <dbReference type="SAM" id="MobiDB-lite"/>
    </source>
</evidence>
<protein>
    <submittedName>
        <fullName evidence="3">Uncharacterized protein</fullName>
    </submittedName>
</protein>